<evidence type="ECO:0000256" key="1">
    <source>
        <dbReference type="SAM" id="MobiDB-lite"/>
    </source>
</evidence>
<feature type="chain" id="PRO_5020482998" description="Lipoprotein" evidence="2">
    <location>
        <begin position="28"/>
        <end position="350"/>
    </location>
</feature>
<comment type="caution">
    <text evidence="3">The sequence shown here is derived from an EMBL/GenBank/DDBJ whole genome shotgun (WGS) entry which is preliminary data.</text>
</comment>
<evidence type="ECO:0000256" key="2">
    <source>
        <dbReference type="SAM" id="SignalP"/>
    </source>
</evidence>
<dbReference type="PROSITE" id="PS51257">
    <property type="entry name" value="PROKAR_LIPOPROTEIN"/>
    <property type="match status" value="1"/>
</dbReference>
<feature type="compositionally biased region" description="Basic and acidic residues" evidence="1">
    <location>
        <begin position="339"/>
        <end position="350"/>
    </location>
</feature>
<dbReference type="EMBL" id="SLVJ01000001">
    <property type="protein sequence ID" value="TCM70820.1"/>
    <property type="molecule type" value="Genomic_DNA"/>
</dbReference>
<evidence type="ECO:0008006" key="5">
    <source>
        <dbReference type="Google" id="ProtNLM"/>
    </source>
</evidence>
<feature type="signal peptide" evidence="2">
    <location>
        <begin position="1"/>
        <end position="27"/>
    </location>
</feature>
<keyword evidence="4" id="KW-1185">Reference proteome</keyword>
<protein>
    <recommendedName>
        <fullName evidence="5">Lipoprotein</fullName>
    </recommendedName>
</protein>
<accession>A0A4R1Y6H5</accession>
<gene>
    <name evidence="3" type="ORF">EC844_10193</name>
</gene>
<evidence type="ECO:0000313" key="4">
    <source>
        <dbReference type="Proteomes" id="UP000294963"/>
    </source>
</evidence>
<dbReference type="Proteomes" id="UP000294963">
    <property type="component" value="Unassembled WGS sequence"/>
</dbReference>
<organism evidence="3 4">
    <name type="scientific">Acinetobacter calcoaceticus</name>
    <dbReference type="NCBI Taxonomy" id="471"/>
    <lineage>
        <taxon>Bacteria</taxon>
        <taxon>Pseudomonadati</taxon>
        <taxon>Pseudomonadota</taxon>
        <taxon>Gammaproteobacteria</taxon>
        <taxon>Moraxellales</taxon>
        <taxon>Moraxellaceae</taxon>
        <taxon>Acinetobacter</taxon>
        <taxon>Acinetobacter calcoaceticus/baumannii complex</taxon>
    </lineage>
</organism>
<proteinExistence type="predicted"/>
<sequence>MYSQKKIITLLLISMATSFVLTGCSFAVKGGASAGLGITEKHIVPPILSMGDTDMVCNSGNALTPLIMSTQDMGADPTRVAVLLYSAAGMCAENQALNAELRYLRAAKAGQVTEAQDARIEQKRWAAVAAARQYAGYQLLEKRWKVKFKKQLGEGCPIMKDSLDQTVYLLGMLSGLQSMTNDISSGGQVHVPKDIAAIVERGMTCLDNSTYWGAPEATRAVIWTLLPGAGEGKADPYQTLKQSMQLGESKGVRLSHALNAIAAQASGDDGKIRDALRAYAASRAGEAVENTEYRLIDRMAGQMVQHVADRYWTEHTGVRAAEDGMSRFWDDQDDTGDEDLFKDLPETPAS</sequence>
<dbReference type="OrthoDB" id="318536at2"/>
<name>A0A4R1Y6H5_ACICA</name>
<dbReference type="AlphaFoldDB" id="A0A4R1Y6H5"/>
<evidence type="ECO:0000313" key="3">
    <source>
        <dbReference type="EMBL" id="TCM70820.1"/>
    </source>
</evidence>
<keyword evidence="2" id="KW-0732">Signal</keyword>
<reference evidence="3 4" key="1">
    <citation type="submission" date="2019-03" db="EMBL/GenBank/DDBJ databases">
        <title>Genomic analyses of the natural microbiome of Caenorhabditis elegans.</title>
        <authorList>
            <person name="Samuel B."/>
        </authorList>
    </citation>
    <scope>NUCLEOTIDE SEQUENCE [LARGE SCALE GENOMIC DNA]</scope>
    <source>
        <strain evidence="3 4">JUb89</strain>
    </source>
</reference>
<feature type="region of interest" description="Disordered" evidence="1">
    <location>
        <begin position="327"/>
        <end position="350"/>
    </location>
</feature>